<evidence type="ECO:0000256" key="6">
    <source>
        <dbReference type="ARBA" id="ARBA00023004"/>
    </source>
</evidence>
<keyword evidence="9 12" id="KW-0456">Lyase</keyword>
<dbReference type="EC" id="4.2.99.18" evidence="12"/>
<sequence>MPLQGRVSEYNVSVTLYEPESGRSTRSSLRKKHSVEIADLEDVVIGQAESSHASTSLEVVEEVSPSRKRKRSEGASTPTRKSKSLKAARVVAHPAPPKWEETYSEIKRMRETMVAPVDTMGCDRLGDEEPEPKNQRFTTLISLMLSSQTKDEVTAAAIQKLRASLGGQLSVENILKAPESDIQEAICKVGFWRRKSGYIKQTAAILLEKFESDVPKTIEDLCSLPGVGPKMGYLCLQAAWNLNHGIGVDVHVHRITNRLGWHKPPTKDPEDTRINLESWLPKELHGEINAMLVGFGQVLCLPVNPRCDACTLSTKKLCPSARRVVSPSKAKIRTGVVLSASDITQSATVITTTATGGNLMDELKLEPVDDHT</sequence>
<dbReference type="GO" id="GO:0005634">
    <property type="term" value="C:nucleus"/>
    <property type="evidence" value="ECO:0007669"/>
    <property type="project" value="UniProtKB-SubCell"/>
</dbReference>
<evidence type="ECO:0000256" key="2">
    <source>
        <dbReference type="ARBA" id="ARBA00022485"/>
    </source>
</evidence>
<feature type="compositionally biased region" description="Polar residues" evidence="13">
    <location>
        <begin position="48"/>
        <end position="57"/>
    </location>
</feature>
<dbReference type="EC" id="3.2.2.-" evidence="12"/>
<dbReference type="PROSITE" id="PS01155">
    <property type="entry name" value="ENDONUCLEASE_III_2"/>
    <property type="match status" value="1"/>
</dbReference>
<keyword evidence="12" id="KW-0539">Nucleus</keyword>
<keyword evidence="3" id="KW-0479">Metal-binding</keyword>
<feature type="domain" description="HhH-GPD" evidence="14">
    <location>
        <begin position="145"/>
        <end position="298"/>
    </location>
</feature>
<evidence type="ECO:0000256" key="8">
    <source>
        <dbReference type="ARBA" id="ARBA00023204"/>
    </source>
</evidence>
<evidence type="ECO:0000313" key="16">
    <source>
        <dbReference type="Proteomes" id="UP000076722"/>
    </source>
</evidence>
<keyword evidence="6" id="KW-0408">Iron</keyword>
<dbReference type="InterPro" id="IPR000445">
    <property type="entry name" value="HhH_motif"/>
</dbReference>
<dbReference type="GO" id="GO:0046872">
    <property type="term" value="F:metal ion binding"/>
    <property type="evidence" value="ECO:0007669"/>
    <property type="project" value="UniProtKB-KW"/>
</dbReference>
<dbReference type="Gene3D" id="1.10.340.30">
    <property type="entry name" value="Hypothetical protein, domain 2"/>
    <property type="match status" value="1"/>
</dbReference>
<dbReference type="STRING" id="1314777.A0A165AD75"/>
<accession>A0A165AD75</accession>
<evidence type="ECO:0000259" key="14">
    <source>
        <dbReference type="SMART" id="SM00478"/>
    </source>
</evidence>
<comment type="similarity">
    <text evidence="1 12">Belongs to the Nth/MutY family.</text>
</comment>
<keyword evidence="4 12" id="KW-0227">DNA damage</keyword>
<dbReference type="GO" id="GO:0140078">
    <property type="term" value="F:class I DNA-(apurinic or apyrimidinic site) endonuclease activity"/>
    <property type="evidence" value="ECO:0007669"/>
    <property type="project" value="UniProtKB-EC"/>
</dbReference>
<keyword evidence="5 12" id="KW-0378">Hydrolase</keyword>
<keyword evidence="8 12" id="KW-0234">DNA repair</keyword>
<dbReference type="Proteomes" id="UP000076722">
    <property type="component" value="Unassembled WGS sequence"/>
</dbReference>
<evidence type="ECO:0000256" key="4">
    <source>
        <dbReference type="ARBA" id="ARBA00022763"/>
    </source>
</evidence>
<dbReference type="PANTHER" id="PTHR43286">
    <property type="entry name" value="ENDONUCLEASE III-LIKE PROTEIN 1"/>
    <property type="match status" value="1"/>
</dbReference>
<dbReference type="HAMAP" id="MF_03183">
    <property type="entry name" value="Endonuclease_III_Nth"/>
    <property type="match status" value="1"/>
</dbReference>
<evidence type="ECO:0000256" key="13">
    <source>
        <dbReference type="SAM" id="MobiDB-lite"/>
    </source>
</evidence>
<evidence type="ECO:0000256" key="12">
    <source>
        <dbReference type="HAMAP-Rule" id="MF_03183"/>
    </source>
</evidence>
<dbReference type="InterPro" id="IPR003265">
    <property type="entry name" value="HhH-GPD_domain"/>
</dbReference>
<dbReference type="InterPro" id="IPR030841">
    <property type="entry name" value="NTH1"/>
</dbReference>
<keyword evidence="12" id="KW-0496">Mitochondrion</keyword>
<dbReference type="GO" id="GO:0006289">
    <property type="term" value="P:nucleotide-excision repair"/>
    <property type="evidence" value="ECO:0007669"/>
    <property type="project" value="TreeGrafter"/>
</dbReference>
<dbReference type="CDD" id="cd00056">
    <property type="entry name" value="ENDO3c"/>
    <property type="match status" value="1"/>
</dbReference>
<keyword evidence="2" id="KW-0004">4Fe-4S</keyword>
<evidence type="ECO:0000256" key="7">
    <source>
        <dbReference type="ARBA" id="ARBA00023014"/>
    </source>
</evidence>
<dbReference type="InterPro" id="IPR011257">
    <property type="entry name" value="DNA_glycosylase"/>
</dbReference>
<dbReference type="PANTHER" id="PTHR43286:SF1">
    <property type="entry name" value="ENDONUCLEASE III-LIKE PROTEIN 1"/>
    <property type="match status" value="1"/>
</dbReference>
<dbReference type="GO" id="GO:0051539">
    <property type="term" value="F:4 iron, 4 sulfur cluster binding"/>
    <property type="evidence" value="ECO:0007669"/>
    <property type="project" value="UniProtKB-KW"/>
</dbReference>
<dbReference type="Pfam" id="PF00730">
    <property type="entry name" value="HhH-GPD"/>
    <property type="match status" value="1"/>
</dbReference>
<dbReference type="InterPro" id="IPR004036">
    <property type="entry name" value="Endonuclease-III-like_CS2"/>
</dbReference>
<dbReference type="GO" id="GO:0003677">
    <property type="term" value="F:DNA binding"/>
    <property type="evidence" value="ECO:0007669"/>
    <property type="project" value="UniProtKB-UniRule"/>
</dbReference>
<dbReference type="FunFam" id="1.10.340.30:FF:000005">
    <property type="entry name" value="Endonuclease III-like protein 1"/>
    <property type="match status" value="1"/>
</dbReference>
<dbReference type="GO" id="GO:0006285">
    <property type="term" value="P:base-excision repair, AP site formation"/>
    <property type="evidence" value="ECO:0007669"/>
    <property type="project" value="UniProtKB-UniRule"/>
</dbReference>
<evidence type="ECO:0000256" key="9">
    <source>
        <dbReference type="ARBA" id="ARBA00023239"/>
    </source>
</evidence>
<evidence type="ECO:0000256" key="11">
    <source>
        <dbReference type="ARBA" id="ARBA00044632"/>
    </source>
</evidence>
<keyword evidence="7" id="KW-0411">Iron-sulfur</keyword>
<keyword evidence="10 12" id="KW-0326">Glycosidase</keyword>
<name>A0A165AD75_9AGAM</name>
<evidence type="ECO:0000313" key="15">
    <source>
        <dbReference type="EMBL" id="KZS98817.1"/>
    </source>
</evidence>
<comment type="function">
    <text evidence="12">Bifunctional DNA N-glycosylase with associated apurinic/apyrimidinic (AP) lyase function that catalyzes the first step in base excision repair (BER), the primary repair pathway for the repair of oxidative DNA damage. The DNA N-glycosylase activity releases the damaged DNA base from DNA by cleaving the N-glycosidic bond, leaving an AP site. The AP lyase activity cleaves the phosphodiester bond 3' to the AP site by a beta-elimination. Primarily recognizes and repairs oxidative base damage of pyrimidines.</text>
</comment>
<comment type="subcellular location">
    <subcellularLocation>
        <location evidence="12">Nucleus</location>
    </subcellularLocation>
    <subcellularLocation>
        <location evidence="12">Mitochondrion</location>
    </subcellularLocation>
</comment>
<evidence type="ECO:0000256" key="5">
    <source>
        <dbReference type="ARBA" id="ARBA00022801"/>
    </source>
</evidence>
<reference evidence="15 16" key="1">
    <citation type="journal article" date="2016" name="Mol. Biol. Evol.">
        <title>Comparative Genomics of Early-Diverging Mushroom-Forming Fungi Provides Insights into the Origins of Lignocellulose Decay Capabilities.</title>
        <authorList>
            <person name="Nagy L.G."/>
            <person name="Riley R."/>
            <person name="Tritt A."/>
            <person name="Adam C."/>
            <person name="Daum C."/>
            <person name="Floudas D."/>
            <person name="Sun H."/>
            <person name="Yadav J.S."/>
            <person name="Pangilinan J."/>
            <person name="Larsson K.H."/>
            <person name="Matsuura K."/>
            <person name="Barry K."/>
            <person name="Labutti K."/>
            <person name="Kuo R."/>
            <person name="Ohm R.A."/>
            <person name="Bhattacharya S.S."/>
            <person name="Shirouzu T."/>
            <person name="Yoshinaga Y."/>
            <person name="Martin F.M."/>
            <person name="Grigoriev I.V."/>
            <person name="Hibbett D.S."/>
        </authorList>
    </citation>
    <scope>NUCLEOTIDE SEQUENCE [LARGE SCALE GENOMIC DNA]</scope>
    <source>
        <strain evidence="15 16">HHB9708</strain>
    </source>
</reference>
<feature type="region of interest" description="Disordered" evidence="13">
    <location>
        <begin position="48"/>
        <end position="92"/>
    </location>
</feature>
<dbReference type="OrthoDB" id="2099276at2759"/>
<dbReference type="EMBL" id="KV419394">
    <property type="protein sequence ID" value="KZS98817.1"/>
    <property type="molecule type" value="Genomic_DNA"/>
</dbReference>
<gene>
    <name evidence="12" type="primary">NTH1</name>
    <name evidence="15" type="ORF">SISNIDRAFT_447639</name>
</gene>
<dbReference type="Gene3D" id="1.10.1670.10">
    <property type="entry name" value="Helix-hairpin-Helix base-excision DNA repair enzymes (C-terminal)"/>
    <property type="match status" value="1"/>
</dbReference>
<dbReference type="AlphaFoldDB" id="A0A165AD75"/>
<dbReference type="SMART" id="SM00478">
    <property type="entry name" value="ENDO3c"/>
    <property type="match status" value="1"/>
</dbReference>
<dbReference type="InterPro" id="IPR023170">
    <property type="entry name" value="HhH_base_excis_C"/>
</dbReference>
<dbReference type="GO" id="GO:0000703">
    <property type="term" value="F:oxidized pyrimidine nucleobase lesion DNA N-glycosylase activity"/>
    <property type="evidence" value="ECO:0007669"/>
    <property type="project" value="UniProtKB-UniRule"/>
</dbReference>
<comment type="catalytic activity">
    <reaction evidence="11 12">
        <text>2'-deoxyribonucleotide-(2'-deoxyribose 5'-phosphate)-2'-deoxyribonucleotide-DNA = a 3'-end 2'-deoxyribonucleotide-(2,3-dehydro-2,3-deoxyribose 5'-phosphate)-DNA + a 5'-end 5'-phospho-2'-deoxyribonucleoside-DNA + H(+)</text>
        <dbReference type="Rhea" id="RHEA:66592"/>
        <dbReference type="Rhea" id="RHEA-COMP:13180"/>
        <dbReference type="Rhea" id="RHEA-COMP:16897"/>
        <dbReference type="Rhea" id="RHEA-COMP:17067"/>
        <dbReference type="ChEBI" id="CHEBI:15378"/>
        <dbReference type="ChEBI" id="CHEBI:136412"/>
        <dbReference type="ChEBI" id="CHEBI:157695"/>
        <dbReference type="ChEBI" id="CHEBI:167181"/>
        <dbReference type="EC" id="4.2.99.18"/>
    </reaction>
</comment>
<dbReference type="SUPFAM" id="SSF48150">
    <property type="entry name" value="DNA-glycosylase"/>
    <property type="match status" value="1"/>
</dbReference>
<proteinExistence type="inferred from homology"/>
<evidence type="ECO:0000256" key="10">
    <source>
        <dbReference type="ARBA" id="ARBA00023295"/>
    </source>
</evidence>
<protein>
    <recommendedName>
        <fullName evidence="12">Endonuclease III homolog</fullName>
        <ecNumber evidence="12">3.2.2.-</ecNumber>
        <ecNumber evidence="12">4.2.99.18</ecNumber>
    </recommendedName>
    <alternativeName>
        <fullName evidence="12">Bifunctional DNA N-glycosylase/DNA-(apurinic or apyrimidinic site) lyase</fullName>
        <shortName evidence="12">DNA glycosylase/AP lyase</shortName>
    </alternativeName>
</protein>
<dbReference type="GO" id="GO:0005739">
    <property type="term" value="C:mitochondrion"/>
    <property type="evidence" value="ECO:0007669"/>
    <property type="project" value="UniProtKB-SubCell"/>
</dbReference>
<evidence type="ECO:0000256" key="3">
    <source>
        <dbReference type="ARBA" id="ARBA00022723"/>
    </source>
</evidence>
<comment type="caution">
    <text evidence="12">Lacks conserved residue(s) required for the propagation of feature annotation.</text>
</comment>
<organism evidence="15 16">
    <name type="scientific">Sistotremastrum niveocremeum HHB9708</name>
    <dbReference type="NCBI Taxonomy" id="1314777"/>
    <lineage>
        <taxon>Eukaryota</taxon>
        <taxon>Fungi</taxon>
        <taxon>Dikarya</taxon>
        <taxon>Basidiomycota</taxon>
        <taxon>Agaricomycotina</taxon>
        <taxon>Agaricomycetes</taxon>
        <taxon>Sistotremastrales</taxon>
        <taxon>Sistotremastraceae</taxon>
        <taxon>Sertulicium</taxon>
        <taxon>Sertulicium niveocremeum</taxon>
    </lineage>
</organism>
<dbReference type="Pfam" id="PF00633">
    <property type="entry name" value="HHH"/>
    <property type="match status" value="1"/>
</dbReference>
<evidence type="ECO:0000256" key="1">
    <source>
        <dbReference type="ARBA" id="ARBA00008343"/>
    </source>
</evidence>
<keyword evidence="16" id="KW-1185">Reference proteome</keyword>